<evidence type="ECO:0000313" key="4">
    <source>
        <dbReference type="Proteomes" id="UP000276770"/>
    </source>
</evidence>
<feature type="domain" description="YtkA-like" evidence="2">
    <location>
        <begin position="40"/>
        <end position="119"/>
    </location>
</feature>
<keyword evidence="4" id="KW-1185">Reference proteome</keyword>
<proteinExistence type="predicted"/>
<keyword evidence="1" id="KW-0732">Signal</keyword>
<dbReference type="EMBL" id="RCVZ01000004">
    <property type="protein sequence ID" value="RLQ96340.1"/>
    <property type="molecule type" value="Genomic_DNA"/>
</dbReference>
<sequence length="250" mass="28168">MKMKRLYSLFTMMLVLALFLSACGTKKDENSNKNGGAPEMLNVDLKVPEQADKGTTVKFDANVTQGGEAVKDADEVKYQVWMDGMKDDSKMLDAKNEKDGHYTAENTFNEDGVYYVQVHVTARDMHNMPKTKITIGNPEAAEDHDHADGDHHDSSVDIHFMKPETISANQNVTLTAHIMKENQPLENADVRFEIWQDGSDKHEYIDAKAASTGQYKSSYTFKNTGKYNVKIHVENKVGLHEHIEQTVEVK</sequence>
<dbReference type="InterPro" id="IPR013783">
    <property type="entry name" value="Ig-like_fold"/>
</dbReference>
<feature type="signal peptide" evidence="1">
    <location>
        <begin position="1"/>
        <end position="22"/>
    </location>
</feature>
<evidence type="ECO:0000313" key="3">
    <source>
        <dbReference type="EMBL" id="RLQ96340.1"/>
    </source>
</evidence>
<feature type="chain" id="PRO_5038421534" description="YtkA-like domain-containing protein" evidence="1">
    <location>
        <begin position="23"/>
        <end position="250"/>
    </location>
</feature>
<accession>A0A3L7K0P0</accession>
<evidence type="ECO:0000256" key="1">
    <source>
        <dbReference type="SAM" id="SignalP"/>
    </source>
</evidence>
<dbReference type="InterPro" id="IPR032693">
    <property type="entry name" value="YtkA-like_dom"/>
</dbReference>
<protein>
    <recommendedName>
        <fullName evidence="2">YtkA-like domain-containing protein</fullName>
    </recommendedName>
</protein>
<dbReference type="Proteomes" id="UP000276770">
    <property type="component" value="Unassembled WGS sequence"/>
</dbReference>
<dbReference type="Gene3D" id="2.60.40.10">
    <property type="entry name" value="Immunoglobulins"/>
    <property type="match status" value="1"/>
</dbReference>
<feature type="domain" description="YtkA-like" evidence="2">
    <location>
        <begin position="154"/>
        <end position="232"/>
    </location>
</feature>
<dbReference type="PROSITE" id="PS51257">
    <property type="entry name" value="PROKAR_LIPOPROTEIN"/>
    <property type="match status" value="1"/>
</dbReference>
<dbReference type="OrthoDB" id="2679563at2"/>
<evidence type="ECO:0000259" key="2">
    <source>
        <dbReference type="Pfam" id="PF13115"/>
    </source>
</evidence>
<name>A0A3L7K0P0_9BACI</name>
<dbReference type="AlphaFoldDB" id="A0A3L7K0P0"/>
<gene>
    <name evidence="3" type="ORF">D9X91_07870</name>
</gene>
<dbReference type="Pfam" id="PF13115">
    <property type="entry name" value="YtkA"/>
    <property type="match status" value="2"/>
</dbReference>
<comment type="caution">
    <text evidence="3">The sequence shown here is derived from an EMBL/GenBank/DDBJ whole genome shotgun (WGS) entry which is preliminary data.</text>
</comment>
<organism evidence="3 4">
    <name type="scientific">Falsibacillus albus</name>
    <dbReference type="NCBI Taxonomy" id="2478915"/>
    <lineage>
        <taxon>Bacteria</taxon>
        <taxon>Bacillati</taxon>
        <taxon>Bacillota</taxon>
        <taxon>Bacilli</taxon>
        <taxon>Bacillales</taxon>
        <taxon>Bacillaceae</taxon>
        <taxon>Falsibacillus</taxon>
    </lineage>
</organism>
<reference evidence="3 4" key="1">
    <citation type="submission" date="2018-10" db="EMBL/GenBank/DDBJ databases">
        <title>Falsibacillus sp. genome draft.</title>
        <authorList>
            <person name="Shi S."/>
        </authorList>
    </citation>
    <scope>NUCLEOTIDE SEQUENCE [LARGE SCALE GENOMIC DNA]</scope>
    <source>
        <strain evidence="3 4">GY 10110</strain>
    </source>
</reference>